<dbReference type="RefSeq" id="WP_193346571.1">
    <property type="nucleotide sequence ID" value="NZ_CBCSIP010000028.1"/>
</dbReference>
<dbReference type="SUPFAM" id="SSF54611">
    <property type="entry name" value="SecB-like"/>
    <property type="match status" value="1"/>
</dbReference>
<evidence type="ECO:0008006" key="3">
    <source>
        <dbReference type="Google" id="ProtNLM"/>
    </source>
</evidence>
<name>A0ABR9PH15_9BACT</name>
<keyword evidence="2" id="KW-1185">Reference proteome</keyword>
<sequence length="162" mass="17667">MSTTPVQELSAAFRDLAQAFDLIEIKPVGFLARMVKDAPKSGAGIVVDIKPTLATSLDGTRANGFLVRGDFAISAHQGSEQENTFLKLRYTILGRYAVPEAFPHPLDAPLRMEFAGTNAMIHLWPYLRTFVSGTCAQFGIPLITIPVFRPGMIQQVSSSVDE</sequence>
<comment type="caution">
    <text evidence="1">The sequence shown here is derived from an EMBL/GenBank/DDBJ whole genome shotgun (WGS) entry which is preliminary data.</text>
</comment>
<gene>
    <name evidence="1" type="ORF">G4177_03085</name>
</gene>
<evidence type="ECO:0000313" key="1">
    <source>
        <dbReference type="EMBL" id="MBE4747159.1"/>
    </source>
</evidence>
<reference evidence="1 2" key="1">
    <citation type="submission" date="2020-02" db="EMBL/GenBank/DDBJ databases">
        <authorList>
            <person name="Babadi Z.K."/>
            <person name="Risdian C."/>
            <person name="Ebrahimipour G.H."/>
            <person name="Wink J."/>
        </authorList>
    </citation>
    <scope>NUCLEOTIDE SEQUENCE [LARGE SCALE GENOMIC DNA]</scope>
    <source>
        <strain evidence="1 2">ZKHCc1 1396</strain>
    </source>
</reference>
<dbReference type="InterPro" id="IPR035958">
    <property type="entry name" value="SecB-like_sf"/>
</dbReference>
<dbReference type="EMBL" id="JAAIYO010000001">
    <property type="protein sequence ID" value="MBE4747159.1"/>
    <property type="molecule type" value="Genomic_DNA"/>
</dbReference>
<accession>A0ABR9PH15</accession>
<evidence type="ECO:0000313" key="2">
    <source>
        <dbReference type="Proteomes" id="UP001516472"/>
    </source>
</evidence>
<protein>
    <recommendedName>
        <fullName evidence="3">Preprotein translocase subunit SecB</fullName>
    </recommendedName>
</protein>
<organism evidence="1 2">
    <name type="scientific">Corallococcus soli</name>
    <dbReference type="NCBI Taxonomy" id="2710757"/>
    <lineage>
        <taxon>Bacteria</taxon>
        <taxon>Pseudomonadati</taxon>
        <taxon>Myxococcota</taxon>
        <taxon>Myxococcia</taxon>
        <taxon>Myxococcales</taxon>
        <taxon>Cystobacterineae</taxon>
        <taxon>Myxococcaceae</taxon>
        <taxon>Corallococcus</taxon>
    </lineage>
</organism>
<dbReference type="Proteomes" id="UP001516472">
    <property type="component" value="Unassembled WGS sequence"/>
</dbReference>
<proteinExistence type="predicted"/>